<proteinExistence type="predicted"/>
<dbReference type="AlphaFoldDB" id="A0AAN8QTE2"/>
<feature type="non-terminal residue" evidence="1">
    <location>
        <position position="121"/>
    </location>
</feature>
<comment type="caution">
    <text evidence="1">The sequence shown here is derived from an EMBL/GenBank/DDBJ whole genome shotgun (WGS) entry which is preliminary data.</text>
</comment>
<dbReference type="Proteomes" id="UP001356427">
    <property type="component" value="Unassembled WGS sequence"/>
</dbReference>
<protein>
    <submittedName>
        <fullName evidence="1">Uncharacterized protein</fullName>
    </submittedName>
</protein>
<evidence type="ECO:0000313" key="2">
    <source>
        <dbReference type="Proteomes" id="UP001356427"/>
    </source>
</evidence>
<reference evidence="1 2" key="1">
    <citation type="submission" date="2021-04" db="EMBL/GenBank/DDBJ databases">
        <authorList>
            <person name="De Guttry C."/>
            <person name="Zahm M."/>
            <person name="Klopp C."/>
            <person name="Cabau C."/>
            <person name="Louis A."/>
            <person name="Berthelot C."/>
            <person name="Parey E."/>
            <person name="Roest Crollius H."/>
            <person name="Montfort J."/>
            <person name="Robinson-Rechavi M."/>
            <person name="Bucao C."/>
            <person name="Bouchez O."/>
            <person name="Gislard M."/>
            <person name="Lluch J."/>
            <person name="Milhes M."/>
            <person name="Lampietro C."/>
            <person name="Lopez Roques C."/>
            <person name="Donnadieu C."/>
            <person name="Braasch I."/>
            <person name="Desvignes T."/>
            <person name="Postlethwait J."/>
            <person name="Bobe J."/>
            <person name="Wedekind C."/>
            <person name="Guiguen Y."/>
        </authorList>
    </citation>
    <scope>NUCLEOTIDE SEQUENCE [LARGE SCALE GENOMIC DNA]</scope>
    <source>
        <strain evidence="1">Cs_M1</strain>
        <tissue evidence="1">Blood</tissue>
    </source>
</reference>
<accession>A0AAN8QTE2</accession>
<keyword evidence="2" id="KW-1185">Reference proteome</keyword>
<dbReference type="EMBL" id="JAGTTL010000016">
    <property type="protein sequence ID" value="KAK6310341.1"/>
    <property type="molecule type" value="Genomic_DNA"/>
</dbReference>
<evidence type="ECO:0000313" key="1">
    <source>
        <dbReference type="EMBL" id="KAK6310341.1"/>
    </source>
</evidence>
<name>A0AAN8QTE2_9TELE</name>
<organism evidence="1 2">
    <name type="scientific">Coregonus suidteri</name>
    <dbReference type="NCBI Taxonomy" id="861788"/>
    <lineage>
        <taxon>Eukaryota</taxon>
        <taxon>Metazoa</taxon>
        <taxon>Chordata</taxon>
        <taxon>Craniata</taxon>
        <taxon>Vertebrata</taxon>
        <taxon>Euteleostomi</taxon>
        <taxon>Actinopterygii</taxon>
        <taxon>Neopterygii</taxon>
        <taxon>Teleostei</taxon>
        <taxon>Protacanthopterygii</taxon>
        <taxon>Salmoniformes</taxon>
        <taxon>Salmonidae</taxon>
        <taxon>Coregoninae</taxon>
        <taxon>Coregonus</taxon>
    </lineage>
</organism>
<gene>
    <name evidence="1" type="ORF">J4Q44_G00183960</name>
</gene>
<sequence length="121" mass="14016">MWVINRSRLPPKMPPLLVRAGFGVCRDLPSSHCRSSSHHSICFVLFITHTWFISTHQYLNKCSLCPVVFVCDCLLWRLEKLGGAPCILYRWDISLCALFFPVRLFCTLECFDTLLRNSVFC</sequence>